<keyword evidence="3" id="KW-1185">Reference proteome</keyword>
<proteinExistence type="predicted"/>
<protein>
    <submittedName>
        <fullName evidence="2">Transposase</fullName>
    </submittedName>
</protein>
<reference evidence="2 3" key="1">
    <citation type="submission" date="2019-03" db="EMBL/GenBank/DDBJ databases">
        <title>Halomonas marinisediminis sp. nov., a moderately halophilic bacterium isolated from the Bohai Gulf.</title>
        <authorList>
            <person name="Ji X."/>
        </authorList>
    </citation>
    <scope>NUCLEOTIDE SEQUENCE [LARGE SCALE GENOMIC DNA]</scope>
    <source>
        <strain evidence="2 3">204</strain>
    </source>
</reference>
<organism evidence="2 3">
    <name type="scientific">Halomonas marinisediminis</name>
    <dbReference type="NCBI Taxonomy" id="2546095"/>
    <lineage>
        <taxon>Bacteria</taxon>
        <taxon>Pseudomonadati</taxon>
        <taxon>Pseudomonadota</taxon>
        <taxon>Gammaproteobacteria</taxon>
        <taxon>Oceanospirillales</taxon>
        <taxon>Halomonadaceae</taxon>
        <taxon>Halomonas</taxon>
    </lineage>
</organism>
<sequence>MRLIDEQHLLTPVYGSRRMTVHLNRQGYRVNRKRVRRLMRQMGLQAVYPRPPPACRVKSIESIPTGYVD</sequence>
<dbReference type="Proteomes" id="UP000294823">
    <property type="component" value="Unassembled WGS sequence"/>
</dbReference>
<dbReference type="RefSeq" id="WP_132045474.1">
    <property type="nucleotide sequence ID" value="NZ_SLTR01000031.1"/>
</dbReference>
<accession>A0ABY2D376</accession>
<dbReference type="EMBL" id="SLTR01000031">
    <property type="protein sequence ID" value="TDA95451.1"/>
    <property type="molecule type" value="Genomic_DNA"/>
</dbReference>
<comment type="caution">
    <text evidence="2">The sequence shown here is derived from an EMBL/GenBank/DDBJ whole genome shotgun (WGS) entry which is preliminary data.</text>
</comment>
<evidence type="ECO:0000313" key="2">
    <source>
        <dbReference type="EMBL" id="TDA95451.1"/>
    </source>
</evidence>
<evidence type="ECO:0000313" key="3">
    <source>
        <dbReference type="Proteomes" id="UP000294823"/>
    </source>
</evidence>
<dbReference type="Pfam" id="PF13276">
    <property type="entry name" value="HTH_21"/>
    <property type="match status" value="1"/>
</dbReference>
<dbReference type="InterPro" id="IPR025948">
    <property type="entry name" value="HTH-like_dom"/>
</dbReference>
<evidence type="ECO:0000259" key="1">
    <source>
        <dbReference type="Pfam" id="PF13276"/>
    </source>
</evidence>
<name>A0ABY2D376_9GAMM</name>
<gene>
    <name evidence="2" type="ORF">E0702_15510</name>
</gene>
<feature type="domain" description="HTH-like" evidence="1">
    <location>
        <begin position="2"/>
        <end position="51"/>
    </location>
</feature>